<gene>
    <name evidence="3" type="ORF">C0Q70_15128</name>
</gene>
<dbReference type="InterPro" id="IPR058570">
    <property type="entry name" value="HROB_OB"/>
</dbReference>
<evidence type="ECO:0000313" key="3">
    <source>
        <dbReference type="EMBL" id="PVD24644.1"/>
    </source>
</evidence>
<evidence type="ECO:0000259" key="2">
    <source>
        <dbReference type="Pfam" id="PF15072"/>
    </source>
</evidence>
<dbReference type="OrthoDB" id="21443at2759"/>
<dbReference type="AlphaFoldDB" id="A0A2T7NU14"/>
<dbReference type="InterPro" id="IPR028045">
    <property type="entry name" value="HROB"/>
</dbReference>
<feature type="domain" description="Homologous recombination OB-fold protein OB-fold" evidence="2">
    <location>
        <begin position="113"/>
        <end position="168"/>
    </location>
</feature>
<feature type="region of interest" description="Disordered" evidence="1">
    <location>
        <begin position="228"/>
        <end position="247"/>
    </location>
</feature>
<dbReference type="PANTHER" id="PTHR14523:SF1">
    <property type="entry name" value="HOMOLOGOUS RECOMBINATION OB-FOLD PROTEIN"/>
    <property type="match status" value="1"/>
</dbReference>
<dbReference type="Proteomes" id="UP000245119">
    <property type="component" value="Linkage Group LG9"/>
</dbReference>
<dbReference type="EMBL" id="PZQS01000009">
    <property type="protein sequence ID" value="PVD24644.1"/>
    <property type="molecule type" value="Genomic_DNA"/>
</dbReference>
<protein>
    <recommendedName>
        <fullName evidence="2">Homologous recombination OB-fold protein OB-fold domain-containing protein</fullName>
    </recommendedName>
</protein>
<reference evidence="3 4" key="1">
    <citation type="submission" date="2018-04" db="EMBL/GenBank/DDBJ databases">
        <title>The genome of golden apple snail Pomacea canaliculata provides insight into stress tolerance and invasive adaptation.</title>
        <authorList>
            <person name="Liu C."/>
            <person name="Liu B."/>
            <person name="Ren Y."/>
            <person name="Zhang Y."/>
            <person name="Wang H."/>
            <person name="Li S."/>
            <person name="Jiang F."/>
            <person name="Yin L."/>
            <person name="Zhang G."/>
            <person name="Qian W."/>
            <person name="Fan W."/>
        </authorList>
    </citation>
    <scope>NUCLEOTIDE SEQUENCE [LARGE SCALE GENOMIC DNA]</scope>
    <source>
        <strain evidence="3">SZHN2017</strain>
        <tissue evidence="3">Muscle</tissue>
    </source>
</reference>
<evidence type="ECO:0000313" key="4">
    <source>
        <dbReference type="Proteomes" id="UP000245119"/>
    </source>
</evidence>
<dbReference type="Pfam" id="PF15072">
    <property type="entry name" value="HROB"/>
    <property type="match status" value="1"/>
</dbReference>
<dbReference type="GO" id="GO:0000725">
    <property type="term" value="P:recombinational repair"/>
    <property type="evidence" value="ECO:0007669"/>
    <property type="project" value="InterPro"/>
</dbReference>
<proteinExistence type="predicted"/>
<comment type="caution">
    <text evidence="3">The sequence shown here is derived from an EMBL/GenBank/DDBJ whole genome shotgun (WGS) entry which is preliminary data.</text>
</comment>
<accession>A0A2T7NU14</accession>
<dbReference type="PANTHER" id="PTHR14523">
    <property type="entry name" value="UNCHARACTERIZED PROTEIN C17ORF53 HOMOLOG"/>
    <property type="match status" value="1"/>
</dbReference>
<sequence length="409" mass="44126">MRVLSNLNTLEGKIGLPTPPGKPQTFSKQFTANIDSSIICDGESDALPHRRSQRRFPGPAGLLPLMKPTELETGGINISDVNNVFVNKPCRREELNISNSQASSDECSQALPGSQMQGTLHRDVLRDFGAELQAGAAIVLRQVSVISPSSRTHYLNITSANIVAIYPSQGCTGQVILPGSLLQSSASGQTAQQTLKTYIHTADVELIEEGNKRMENTLVSMRQRMGEGTLPQAPFTPGSVRGNQQPPNTMTECRVQRLPPVQHNMSQGTPLTPQYQFVRNSQNTVAQPAHSSSSIQIKTPNSKVLANCKAGIADPSPSTSAFVPKVWNNRDNEVSGCLVKSCQSSGFSPIREMEIACPNTLKVSSGASDLQGESSTGQLSFNQQSADVSESVWFDDLNDDILSQLSDDF</sequence>
<evidence type="ECO:0000256" key="1">
    <source>
        <dbReference type="SAM" id="MobiDB-lite"/>
    </source>
</evidence>
<name>A0A2T7NU14_POMCA</name>
<organism evidence="3 4">
    <name type="scientific">Pomacea canaliculata</name>
    <name type="common">Golden apple snail</name>
    <dbReference type="NCBI Taxonomy" id="400727"/>
    <lineage>
        <taxon>Eukaryota</taxon>
        <taxon>Metazoa</taxon>
        <taxon>Spiralia</taxon>
        <taxon>Lophotrochozoa</taxon>
        <taxon>Mollusca</taxon>
        <taxon>Gastropoda</taxon>
        <taxon>Caenogastropoda</taxon>
        <taxon>Architaenioglossa</taxon>
        <taxon>Ampullarioidea</taxon>
        <taxon>Ampullariidae</taxon>
        <taxon>Pomacea</taxon>
    </lineage>
</organism>
<keyword evidence="4" id="KW-1185">Reference proteome</keyword>